<protein>
    <submittedName>
        <fullName evidence="1">Uncharacterized protein</fullName>
    </submittedName>
</protein>
<evidence type="ECO:0000313" key="1">
    <source>
        <dbReference type="EMBL" id="QGZ13767.1"/>
    </source>
</evidence>
<sequence length="73" mass="8358">MHKTVDLYVIVPYKRGEVYPIQFSTEKDKAVEIFHEVHGSGKYDIVIACRGIAPENNLISPYVSYDISRLIET</sequence>
<accession>A0A7L4XWJ7</accession>
<dbReference type="Proteomes" id="UP000516521">
    <property type="component" value="Segment"/>
</dbReference>
<dbReference type="GeneID" id="77949901"/>
<proteinExistence type="predicted"/>
<evidence type="ECO:0000313" key="2">
    <source>
        <dbReference type="Proteomes" id="UP000516521"/>
    </source>
</evidence>
<dbReference type="RefSeq" id="YP_010673602.1">
    <property type="nucleotide sequence ID" value="NC_070986.1"/>
</dbReference>
<reference evidence="1 2" key="1">
    <citation type="submission" date="2019-11" db="EMBL/GenBank/DDBJ databases">
        <authorList>
            <person name="Lozano-Solano D."/>
            <person name="Solano-Castaneda C."/>
            <person name="Acosta-Hoyos A."/>
        </authorList>
    </citation>
    <scope>NUCLEOTIDE SEQUENCE [LARGE SCALE GENOMIC DNA]</scope>
</reference>
<name>A0A7L4XWJ7_9CAUD</name>
<dbReference type="EMBL" id="MN715356">
    <property type="protein sequence ID" value="QGZ13767.1"/>
    <property type="molecule type" value="Genomic_DNA"/>
</dbReference>
<dbReference type="KEGG" id="vg:77949901"/>
<organism evidence="1 2">
    <name type="scientific">Escherichia phage vB_EcoP_EcoN5</name>
    <dbReference type="NCBI Taxonomy" id="2686238"/>
    <lineage>
        <taxon>Viruses</taxon>
        <taxon>Duplodnaviria</taxon>
        <taxon>Heunggongvirae</taxon>
        <taxon>Uroviricota</taxon>
        <taxon>Caudoviricetes</taxon>
        <taxon>Mktvariviridae</taxon>
        <taxon>Gordonclarkvirinae</taxon>
        <taxon>Kuravirus</taxon>
        <taxon>Kuravirus EcoN5</taxon>
    </lineage>
</organism>
<keyword evidence="2" id="KW-1185">Reference proteome</keyword>